<keyword evidence="2" id="KW-1185">Reference proteome</keyword>
<sequence length="154" mass="16330">MRFRFSSVPLLSALALAAAGAAVLPATAQNGDPIAERQQVMKDVGRQSRTLNQMVKGEAPFDAAAAVAAFQAMNQDAQRFGTLFPEGSETGGNTEASPDIWTNRSEFQEHLDKFAADTAAAAAAAPQDVAALSEQFRVVGGNCRSCHEDFRVDN</sequence>
<name>A0ACD4NIG7_9HYPH</name>
<proteinExistence type="predicted"/>
<dbReference type="EMBL" id="CP113520">
    <property type="protein sequence ID" value="WAJ26571.1"/>
    <property type="molecule type" value="Genomic_DNA"/>
</dbReference>
<protein>
    <submittedName>
        <fullName evidence="1">Cytochrome c</fullName>
    </submittedName>
</protein>
<dbReference type="Proteomes" id="UP001163223">
    <property type="component" value="Chromosome"/>
</dbReference>
<reference evidence="1" key="1">
    <citation type="submission" date="2022-11" db="EMBL/GenBank/DDBJ databases">
        <title>beta-Carotene-producing bacterium, Jeongeuplla avenae sp. nov., alleviates the salt stress of Arabidopsis seedlings.</title>
        <authorList>
            <person name="Jiang L."/>
            <person name="Lee J."/>
        </authorList>
    </citation>
    <scope>NUCLEOTIDE SEQUENCE</scope>
    <source>
        <strain evidence="1">DY_R2A_6</strain>
    </source>
</reference>
<gene>
    <name evidence="1" type="ORF">OXU80_17020</name>
</gene>
<organism evidence="1 2">
    <name type="scientific">Antarcticirhabdus aurantiaca</name>
    <dbReference type="NCBI Taxonomy" id="2606717"/>
    <lineage>
        <taxon>Bacteria</taxon>
        <taxon>Pseudomonadati</taxon>
        <taxon>Pseudomonadota</taxon>
        <taxon>Alphaproteobacteria</taxon>
        <taxon>Hyphomicrobiales</taxon>
        <taxon>Aurantimonadaceae</taxon>
        <taxon>Antarcticirhabdus</taxon>
    </lineage>
</organism>
<accession>A0ACD4NIG7</accession>
<evidence type="ECO:0000313" key="1">
    <source>
        <dbReference type="EMBL" id="WAJ26571.1"/>
    </source>
</evidence>
<evidence type="ECO:0000313" key="2">
    <source>
        <dbReference type="Proteomes" id="UP001163223"/>
    </source>
</evidence>